<protein>
    <recommendedName>
        <fullName evidence="3">DUF4160 domain-containing protein</fullName>
    </recommendedName>
</protein>
<dbReference type="Pfam" id="PF13711">
    <property type="entry name" value="DUF4160"/>
    <property type="match status" value="1"/>
</dbReference>
<dbReference type="Proteomes" id="UP000192660">
    <property type="component" value="Unassembled WGS sequence"/>
</dbReference>
<evidence type="ECO:0000313" key="1">
    <source>
        <dbReference type="EMBL" id="SMC01913.1"/>
    </source>
</evidence>
<organism evidence="1 2">
    <name type="scientific">Sulfobacillus thermosulfidooxidans (strain DSM 9293 / VKM B-1269 / AT-1)</name>
    <dbReference type="NCBI Taxonomy" id="929705"/>
    <lineage>
        <taxon>Bacteria</taxon>
        <taxon>Bacillati</taxon>
        <taxon>Bacillota</taxon>
        <taxon>Clostridia</taxon>
        <taxon>Eubacteriales</taxon>
        <taxon>Clostridiales Family XVII. Incertae Sedis</taxon>
        <taxon>Sulfobacillus</taxon>
    </lineage>
</organism>
<dbReference type="AlphaFoldDB" id="A0A1W1W825"/>
<dbReference type="OrthoDB" id="122670at2"/>
<sequence>MPPFAEIMGWRAYIYGKDHSLPHFHLRKAGQSVSINIMTGELLEGQLPGKTLREVQRWLAVHREDVLRAWTAVRNGHMPPWIQD</sequence>
<name>A0A1W1W825_SULTA</name>
<dbReference type="InterPro" id="IPR025427">
    <property type="entry name" value="DUF4160"/>
</dbReference>
<accession>A0A1W1W825</accession>
<proteinExistence type="predicted"/>
<dbReference type="EMBL" id="FWWY01000001">
    <property type="protein sequence ID" value="SMC01913.1"/>
    <property type="molecule type" value="Genomic_DNA"/>
</dbReference>
<evidence type="ECO:0008006" key="3">
    <source>
        <dbReference type="Google" id="ProtNLM"/>
    </source>
</evidence>
<reference evidence="2" key="1">
    <citation type="submission" date="2017-04" db="EMBL/GenBank/DDBJ databases">
        <authorList>
            <person name="Varghese N."/>
            <person name="Submissions S."/>
        </authorList>
    </citation>
    <scope>NUCLEOTIDE SEQUENCE [LARGE SCALE GENOMIC DNA]</scope>
    <source>
        <strain evidence="2">DSM 9293</strain>
    </source>
</reference>
<dbReference type="RefSeq" id="WP_084660675.1">
    <property type="nucleotide sequence ID" value="NZ_FWWY01000001.1"/>
</dbReference>
<evidence type="ECO:0000313" key="2">
    <source>
        <dbReference type="Proteomes" id="UP000192660"/>
    </source>
</evidence>
<keyword evidence="2" id="KW-1185">Reference proteome</keyword>
<gene>
    <name evidence="1" type="ORF">SAMN00768000_0153</name>
</gene>